<gene>
    <name evidence="1" type="ORF">ACFO6W_01480</name>
</gene>
<dbReference type="Pfam" id="PF12771">
    <property type="entry name" value="SusD-like_2"/>
    <property type="match status" value="2"/>
</dbReference>
<evidence type="ECO:0000313" key="2">
    <source>
        <dbReference type="Proteomes" id="UP001596023"/>
    </source>
</evidence>
<name>A0ABV9KQ97_9BACT</name>
<keyword evidence="1" id="KW-0449">Lipoprotein</keyword>
<dbReference type="InterPro" id="IPR011990">
    <property type="entry name" value="TPR-like_helical_dom_sf"/>
</dbReference>
<accession>A0ABV9KQ97</accession>
<reference evidence="2" key="1">
    <citation type="journal article" date="2019" name="Int. J. Syst. Evol. Microbiol.">
        <title>The Global Catalogue of Microorganisms (GCM) 10K type strain sequencing project: providing services to taxonomists for standard genome sequencing and annotation.</title>
        <authorList>
            <consortium name="The Broad Institute Genomics Platform"/>
            <consortium name="The Broad Institute Genome Sequencing Center for Infectious Disease"/>
            <person name="Wu L."/>
            <person name="Ma J."/>
        </authorList>
    </citation>
    <scope>NUCLEOTIDE SEQUENCE [LARGE SCALE GENOMIC DNA]</scope>
    <source>
        <strain evidence="2">CCUG 66188</strain>
    </source>
</reference>
<dbReference type="Proteomes" id="UP001596023">
    <property type="component" value="Unassembled WGS sequence"/>
</dbReference>
<dbReference type="RefSeq" id="WP_379993533.1">
    <property type="nucleotide sequence ID" value="NZ_JBHSGN010000009.1"/>
</dbReference>
<dbReference type="Gene3D" id="1.25.40.390">
    <property type="match status" value="2"/>
</dbReference>
<keyword evidence="2" id="KW-1185">Reference proteome</keyword>
<dbReference type="SUPFAM" id="SSF48452">
    <property type="entry name" value="TPR-like"/>
    <property type="match status" value="1"/>
</dbReference>
<protein>
    <submittedName>
        <fullName evidence="1">SusD/RagB family nutrient-binding outer membrane lipoprotein</fullName>
    </submittedName>
</protein>
<proteinExistence type="predicted"/>
<evidence type="ECO:0000313" key="1">
    <source>
        <dbReference type="EMBL" id="MFC4672357.1"/>
    </source>
</evidence>
<dbReference type="EMBL" id="JBHSGN010000009">
    <property type="protein sequence ID" value="MFC4672357.1"/>
    <property type="molecule type" value="Genomic_DNA"/>
</dbReference>
<dbReference type="InterPro" id="IPR041662">
    <property type="entry name" value="SusD-like_2"/>
</dbReference>
<comment type="caution">
    <text evidence="1">The sequence shown here is derived from an EMBL/GenBank/DDBJ whole genome shotgun (WGS) entry which is preliminary data.</text>
</comment>
<organism evidence="1 2">
    <name type="scientific">Dysgonomonas termitidis</name>
    <dbReference type="NCBI Taxonomy" id="1516126"/>
    <lineage>
        <taxon>Bacteria</taxon>
        <taxon>Pseudomonadati</taxon>
        <taxon>Bacteroidota</taxon>
        <taxon>Bacteroidia</taxon>
        <taxon>Bacteroidales</taxon>
        <taxon>Dysgonomonadaceae</taxon>
        <taxon>Dysgonomonas</taxon>
    </lineage>
</organism>
<sequence>MKKIVYIIIGFLLLLNFSACQDWLDVNENPSKANNTVPTPDLRLRSIQMQFIDAYESSGTRASWITQNITKVPANNNNDKIQRWDCPLASTTWPYQAWFVYCASNLQPLIDKATAEEAWQYVGAAQLIHAWGFMLMLDMYGEMPYTEALGTSITPKYDDGKTIYYGCMDMLEKAIENLSRSQPATATPLSNGDIWNGGDQQKWIKLAYGLKARWLNNLSKKSFYNPDAVLEALSKAPQSVADNTVMRFINTASTDKAGTVAALQHTNVGATASRMSKWYTDLLTNTYTGGSGVKDPRATRIIPSAEFYNPATGLKEWRLSKGVDLIYSDIRTKSGPVAFEITATKPDPTTTHPSGFVRATAAQKSDPAFTNRWFTTNTTAARQGDSVYISVYSDRLDWIIGKGDETNDRYLAYRYNGVTEANPNYNNSIINVTSTGSFYIRADAPAHLVCYHEMCFIKAEAMFRKGDKGGALTAYKAGIRAHMEAMNEKLKDYPQVLGKEVITETEISAFLSSAAVAQSAGELTMAKIMQQKQISMSFTVQNWTDMRRFNYSAPDSQFGVVYPDFGRPYEFDAAAQECYPSTDPNNLRYWPRRFQQCTHEITYNIENLLASNPEAQKRTILSYPVWWDTVE</sequence>